<evidence type="ECO:0000256" key="1">
    <source>
        <dbReference type="SAM" id="Phobius"/>
    </source>
</evidence>
<feature type="transmembrane region" description="Helical" evidence="1">
    <location>
        <begin position="289"/>
        <end position="312"/>
    </location>
</feature>
<feature type="transmembrane region" description="Helical" evidence="1">
    <location>
        <begin position="121"/>
        <end position="143"/>
    </location>
</feature>
<feature type="transmembrane region" description="Helical" evidence="1">
    <location>
        <begin position="412"/>
        <end position="433"/>
    </location>
</feature>
<keyword evidence="1" id="KW-1133">Transmembrane helix</keyword>
<dbReference type="RefSeq" id="WP_194453226.1">
    <property type="nucleotide sequence ID" value="NZ_CP063849.1"/>
</dbReference>
<gene>
    <name evidence="2" type="ORF">IRI77_16980</name>
</gene>
<reference evidence="2 3" key="1">
    <citation type="submission" date="2020-10" db="EMBL/GenBank/DDBJ databases">
        <title>Complete genome sequence of Paludibaculum fermentans P105T, a facultatively anaerobic acidobacterium capable of dissimilatory Fe(III) reduction.</title>
        <authorList>
            <person name="Dedysh S.N."/>
            <person name="Beletsky A.V."/>
            <person name="Kulichevskaya I.S."/>
            <person name="Mardanov A.V."/>
            <person name="Ravin N.V."/>
        </authorList>
    </citation>
    <scope>NUCLEOTIDE SEQUENCE [LARGE SCALE GENOMIC DNA]</scope>
    <source>
        <strain evidence="2 3">P105</strain>
    </source>
</reference>
<evidence type="ECO:0000313" key="2">
    <source>
        <dbReference type="EMBL" id="QOY91572.1"/>
    </source>
</evidence>
<accession>A0A7S7NXH4</accession>
<feature type="transmembrane region" description="Helical" evidence="1">
    <location>
        <begin position="462"/>
        <end position="482"/>
    </location>
</feature>
<keyword evidence="3" id="KW-1185">Reference proteome</keyword>
<feature type="transmembrane region" description="Helical" evidence="1">
    <location>
        <begin position="387"/>
        <end position="406"/>
    </location>
</feature>
<feature type="transmembrane region" description="Helical" evidence="1">
    <location>
        <begin position="346"/>
        <end position="367"/>
    </location>
</feature>
<dbReference type="AlphaFoldDB" id="A0A7S7NXH4"/>
<feature type="transmembrane region" description="Helical" evidence="1">
    <location>
        <begin position="65"/>
        <end position="90"/>
    </location>
</feature>
<feature type="transmembrane region" description="Helical" evidence="1">
    <location>
        <begin position="440"/>
        <end position="456"/>
    </location>
</feature>
<feature type="transmembrane region" description="Helical" evidence="1">
    <location>
        <begin position="232"/>
        <end position="252"/>
    </location>
</feature>
<sequence>MGRLIPVSKELPQPSLQFRSAFGRWIARGEALEESAHHTVTHPWYKVIWLTGVDYFSTLGYQPGIALLAAGAVAPLATAILVLVTLLGALPVYSQVAERSFAGQGSIAMLENLLLGWKSKLLVLTLLGFAATDFVITMTLSAADAAKHAVENPFLRPHLGDHQILITLGLLTALTLVFLKGFKEAIGVASAASVPYLLLNVVVLARGAYEVFLHPALLHDWRVALSMKGDMGMVMAGALLVFPKLALGLSGFETGVSVMPLIDGGPRDADYHQRSGTPPAGRVGNTKRLLVTAALIMSVMLVASSMVTTLLIPESAYRIGGPASGRAIAFLAHKYLGPVFGSIYDVSTILILSLAGASAMAGLLHLIPRYLPRFGMAPEWMTLSRPLVLVLFGINVVVTLVFRADVEAQSGAYATGVLVLILSAACAATLDLWKEARKPLAIYTGAVALVFAYTLVDNCIERPDGLIIGSVFTLLLMMVSALSRSKRSFEFRVTKSYFSNSESARLASELVDKKVHLVPIRNDTATARTRKQAEIVKHYKVHGPFLFVHIHLADNRSEFSAPLEFRIEREGENFVAHAYGATALANTIAYISELIDPISIFIGLTRENLMQQASRYLFFGEGETGLMVYTILLSYWEWTPEDDVRPLIFLMSD</sequence>
<feature type="transmembrane region" description="Helical" evidence="1">
    <location>
        <begin position="194"/>
        <end position="212"/>
    </location>
</feature>
<dbReference type="EMBL" id="CP063849">
    <property type="protein sequence ID" value="QOY91572.1"/>
    <property type="molecule type" value="Genomic_DNA"/>
</dbReference>
<organism evidence="2 3">
    <name type="scientific">Paludibaculum fermentans</name>
    <dbReference type="NCBI Taxonomy" id="1473598"/>
    <lineage>
        <taxon>Bacteria</taxon>
        <taxon>Pseudomonadati</taxon>
        <taxon>Acidobacteriota</taxon>
        <taxon>Terriglobia</taxon>
        <taxon>Bryobacterales</taxon>
        <taxon>Bryobacteraceae</taxon>
        <taxon>Paludibaculum</taxon>
    </lineage>
</organism>
<feature type="transmembrane region" description="Helical" evidence="1">
    <location>
        <begin position="163"/>
        <end position="182"/>
    </location>
</feature>
<feature type="transmembrane region" description="Helical" evidence="1">
    <location>
        <begin position="616"/>
        <end position="636"/>
    </location>
</feature>
<keyword evidence="1" id="KW-0812">Transmembrane</keyword>
<protein>
    <recommendedName>
        <fullName evidence="4">Amino acid transporter</fullName>
    </recommendedName>
</protein>
<dbReference type="Proteomes" id="UP000593892">
    <property type="component" value="Chromosome"/>
</dbReference>
<evidence type="ECO:0000313" key="3">
    <source>
        <dbReference type="Proteomes" id="UP000593892"/>
    </source>
</evidence>
<dbReference type="KEGG" id="pfer:IRI77_16980"/>
<proteinExistence type="predicted"/>
<evidence type="ECO:0008006" key="4">
    <source>
        <dbReference type="Google" id="ProtNLM"/>
    </source>
</evidence>
<name>A0A7S7NXH4_PALFE</name>
<keyword evidence="1" id="KW-0472">Membrane</keyword>